<dbReference type="EMBL" id="CAKKNE010000004">
    <property type="protein sequence ID" value="CAH0373482.1"/>
    <property type="molecule type" value="Genomic_DNA"/>
</dbReference>
<reference evidence="2" key="1">
    <citation type="submission" date="2021-11" db="EMBL/GenBank/DDBJ databases">
        <authorList>
            <consortium name="Genoscope - CEA"/>
            <person name="William W."/>
        </authorList>
    </citation>
    <scope>NUCLEOTIDE SEQUENCE</scope>
</reference>
<sequence length="318" mass="35412">LCRHGSKLTQRALAALDRGRRGSAVSSPRRAKRLEQILRGPRQGDEVDLPRRYSFRIVPGRHFRRVVARDSHAVEAGRRRVPADPETARNIAPEAKRVGERIGVRRRRGAVEIFVLGVASDFYVVDVESVPGDGVDVALVVPQFSEADDVAVGPHVPTADYSVLRHDERVGGPRRPVHILVGRAERVAEGAGAEYRETHRPRTHRRRQVHARGPRGGERARAADAEVHPPLRIIRSVEEVAVEAKDLDDGVRRRERRRREVEAARIRVDLRRADVCDALGQRDQRGVAGRRGVGVADDGYDRVEVHARGCTSESLCPC</sequence>
<proteinExistence type="predicted"/>
<comment type="caution">
    <text evidence="2">The sequence shown here is derived from an EMBL/GenBank/DDBJ whole genome shotgun (WGS) entry which is preliminary data.</text>
</comment>
<feature type="compositionally biased region" description="Basic residues" evidence="1">
    <location>
        <begin position="201"/>
        <end position="213"/>
    </location>
</feature>
<gene>
    <name evidence="2" type="ORF">PECAL_4P06860</name>
</gene>
<feature type="region of interest" description="Disordered" evidence="1">
    <location>
        <begin position="195"/>
        <end position="223"/>
    </location>
</feature>
<accession>A0A8J2STN3</accession>
<evidence type="ECO:0000313" key="3">
    <source>
        <dbReference type="Proteomes" id="UP000789595"/>
    </source>
</evidence>
<name>A0A8J2STN3_9STRA</name>
<organism evidence="2 3">
    <name type="scientific">Pelagomonas calceolata</name>
    <dbReference type="NCBI Taxonomy" id="35677"/>
    <lineage>
        <taxon>Eukaryota</taxon>
        <taxon>Sar</taxon>
        <taxon>Stramenopiles</taxon>
        <taxon>Ochrophyta</taxon>
        <taxon>Pelagophyceae</taxon>
        <taxon>Pelagomonadales</taxon>
        <taxon>Pelagomonadaceae</taxon>
        <taxon>Pelagomonas</taxon>
    </lineage>
</organism>
<feature type="non-terminal residue" evidence="2">
    <location>
        <position position="1"/>
    </location>
</feature>
<dbReference type="Proteomes" id="UP000789595">
    <property type="component" value="Unassembled WGS sequence"/>
</dbReference>
<protein>
    <submittedName>
        <fullName evidence="2">Uncharacterized protein</fullName>
    </submittedName>
</protein>
<dbReference type="AlphaFoldDB" id="A0A8J2STN3"/>
<evidence type="ECO:0000256" key="1">
    <source>
        <dbReference type="SAM" id="MobiDB-lite"/>
    </source>
</evidence>
<keyword evidence="3" id="KW-1185">Reference proteome</keyword>
<evidence type="ECO:0000313" key="2">
    <source>
        <dbReference type="EMBL" id="CAH0373482.1"/>
    </source>
</evidence>